<feature type="coiled-coil region" evidence="9">
    <location>
        <begin position="1071"/>
        <end position="1129"/>
    </location>
</feature>
<keyword evidence="9" id="KW-0175">Coiled coil</keyword>
<dbReference type="GO" id="GO:0019252">
    <property type="term" value="P:starch biosynthetic process"/>
    <property type="evidence" value="ECO:0007669"/>
    <property type="project" value="UniProtKB-UniPathway"/>
</dbReference>
<dbReference type="CDD" id="cd03791">
    <property type="entry name" value="GT5_Glycogen_synthase_DULL1-like"/>
    <property type="match status" value="1"/>
</dbReference>
<dbReference type="InterPro" id="IPR001296">
    <property type="entry name" value="Glyco_trans_1"/>
</dbReference>
<evidence type="ECO:0000256" key="1">
    <source>
        <dbReference type="ARBA" id="ARBA00001478"/>
    </source>
</evidence>
<evidence type="ECO:0000256" key="9">
    <source>
        <dbReference type="SAM" id="Coils"/>
    </source>
</evidence>
<dbReference type="PROSITE" id="PS50164">
    <property type="entry name" value="GIY_YIG"/>
    <property type="match status" value="1"/>
</dbReference>
<accession>A0A2U1LG10</accession>
<dbReference type="InterPro" id="IPR035901">
    <property type="entry name" value="GIY-YIG_endonuc_sf"/>
</dbReference>
<feature type="coiled-coil region" evidence="9">
    <location>
        <begin position="311"/>
        <end position="345"/>
    </location>
</feature>
<dbReference type="InterPro" id="IPR000305">
    <property type="entry name" value="GIY-YIG_endonuc"/>
</dbReference>
<comment type="caution">
    <text evidence="12">The sequence shown here is derived from an EMBL/GenBank/DDBJ whole genome shotgun (WGS) entry which is preliminary data.</text>
</comment>
<feature type="domain" description="GIY-YIG" evidence="11">
    <location>
        <begin position="34"/>
        <end position="143"/>
    </location>
</feature>
<dbReference type="InterPro" id="IPR011835">
    <property type="entry name" value="GS/SS"/>
</dbReference>
<dbReference type="FunFam" id="3.40.50.2000:FF:000260">
    <property type="entry name" value="Starch synthase, chloroplastic/amyloplastic"/>
    <property type="match status" value="2"/>
</dbReference>
<sequence length="1849" mass="210268">MTRLLSTTFRSVKPSSSSVTKLPISSPSVATNKNNWSVYLILSTNPPIKTYVGVTNNFSRRLLGETRLRDASAEADIAAFGHIICSGPLKQHNGELKGGAKASQAGRPWICACIIHGFESKSEACKFEYKWKNVSRKTSRKKKPEEEGGLHLLQHRNAALEKSFGSWLLVLYYCKSTSHQVLWSYPSWLLVPKTTHVPIITVTHSVPRPRRPQAKKIIPGQVPQNDNLLQDPGGNSDSDTEDISTSSHKSTSDDIVAIQRFDNRNLSPSIGADKVDKLTTVSLQDVIGMIRNAEKNIHILNQARIHAIEDLEKILTEKEALQSEINNLEVRLAETDAKIRVAAQDKIHVELLQDHLEKLQTEMSNRNGTQDVVLRSPDRQTRALSEELSALRNENMFLKDDIMTLKEQLSEVKKTDERVEILEKERNVLESSLKELEYKLTLSQDDGAQLSTLRSECETLWDKVEHLQELLDKSTSQADQAILVLQQNQELRKKVERLEESLEDASIYKLSSEKLQQYNELMQQKIKLLDERLERSDAEIHSYVQLYQDSVKEFQDTLDNLKEESKKKAAGKHVDMPWEFWSRLLLMVSAWFLEKKIHEDEAKILREMTWKKDARIHDVYMECKDKSEREILAAFRKLTSSSSSTLLYKRMPTIHCSPGLHVIHIAAEMAPVAKVGGLGDVLSALSKALQKKGHLVEIVLPKYDCMQYESIQDLRVLDLVVESYFDGKLHKNKIWIGTVEGLPVYFIEPLHPAKFFWRGKTYGEPDDLKRFSFFSRAALELLHQAGKKPDIIHCHDWQTAFVAPLYWDLYAPKGLNSARICFTCHNFEYQGTAPAAEIASCGLDIHHLNRPDRMQDHSSTDRVNPVKGAIVFSNIVTTVSPTYAQEVRTPQVTHSVPRPRRPQAKKIVPGQVPQNDNLMQDPGGNSDSDTEDISTSSHKSTSDDIVAIQRFDDRNLSPSIGADKVDKLTTVSLQDVIGMIRNAEKNIHILNQARIHAIEDLEKILTEKEALQSEINNLEVRLAETDAKIRVAAQDKIHVELLQDHLEKLQTEMSNRNGTQDVVLRSPDRQTRALSEELSALRNENMFLKDDIMTLKEQLSEVKKTDERVEMLEKERNVLESSLKELEYKLTLSQDDGAQLSTLRSECETLWDKVEHLQELLDKSTSQADQAILVLQQNQELRKKVERLEESLEDASIYKLSSEKLQQYNELMQQKIKLLDERLERSDAEIHSYVQLYQDSVEEFQDTLDNLKEESKKKAAGKHVDMPWEFWSRLLLMVSAWFLEKKIHEDEAKILREMTWKKDARIHDVYMECKDKSEREILAAFRKLTSSSSSTLLYKRMPTIHCSPGLHVIHIAAEMAPVAKVGGLGDVLSALSKALQKKGHLVEIVLPKYDCMQYESIQDLRVLDLVVESYFDGKLHKNKIWIGTVEGLPVYFIEPLHPAKFFWRGKTYGEPDDLKRFSFFSRAALELLHQAGKKPDIIHCHDWQTAFVAPLYWDLYAPKGLNSARICFTCHNFEYQGTAPAAEIASCGLDIHHLNRPDRMQDHSSTDRVNPVKGAIVFSNIVTTVSPTYAQEVRTPQGGQGLHATLNAHAQKFVGILNGIDTDAWNPATDGYLRFQYNANDLEGKFENKKALRRHLGLSVADSRRPLVGCITRLVPQKGVHLIRHAIYRALELGGQFVLLGSSPVPSIHREFEEIANKFQTHEHVRLILKYDEALSHSIYAASDMFIIPSIFEPCGLTQMIAMRYGAIPIARKTGGLNDSVFDIDDDTIPVQLRNGFTFVSPDEQGFNGAFDRAFKHYLSDSEGWEELMHKVMSIDFSWDTSASQYEELYQQSVAKARAARRAAG</sequence>
<keyword evidence="13" id="KW-1185">Reference proteome</keyword>
<dbReference type="PANTHER" id="PTHR46083">
    <property type="match status" value="1"/>
</dbReference>
<dbReference type="Pfam" id="PF00534">
    <property type="entry name" value="Glycos_transf_1"/>
    <property type="match status" value="1"/>
</dbReference>
<evidence type="ECO:0000313" key="13">
    <source>
        <dbReference type="Proteomes" id="UP000245207"/>
    </source>
</evidence>
<feature type="coiled-coil region" evidence="9">
    <location>
        <begin position="1001"/>
        <end position="1035"/>
    </location>
</feature>
<organism evidence="12 13">
    <name type="scientific">Artemisia annua</name>
    <name type="common">Sweet wormwood</name>
    <dbReference type="NCBI Taxonomy" id="35608"/>
    <lineage>
        <taxon>Eukaryota</taxon>
        <taxon>Viridiplantae</taxon>
        <taxon>Streptophyta</taxon>
        <taxon>Embryophyta</taxon>
        <taxon>Tracheophyta</taxon>
        <taxon>Spermatophyta</taxon>
        <taxon>Magnoliopsida</taxon>
        <taxon>eudicotyledons</taxon>
        <taxon>Gunneridae</taxon>
        <taxon>Pentapetalae</taxon>
        <taxon>asterids</taxon>
        <taxon>campanulids</taxon>
        <taxon>Asterales</taxon>
        <taxon>Asteraceae</taxon>
        <taxon>Asteroideae</taxon>
        <taxon>Anthemideae</taxon>
        <taxon>Artemisiinae</taxon>
        <taxon>Artemisia</taxon>
    </lineage>
</organism>
<evidence type="ECO:0000256" key="7">
    <source>
        <dbReference type="ARBA" id="ARBA00022922"/>
    </source>
</evidence>
<dbReference type="Gene3D" id="3.40.1440.10">
    <property type="entry name" value="GIY-YIG endonuclease"/>
    <property type="match status" value="1"/>
</dbReference>
<keyword evidence="5" id="KW-0328">Glycosyltransferase</keyword>
<dbReference type="NCBIfam" id="NF001905">
    <property type="entry name" value="PRK00654.2-4"/>
    <property type="match status" value="1"/>
</dbReference>
<dbReference type="PANTHER" id="PTHR46083:SF2">
    <property type="entry name" value="STARCH SYNTHASE 4, CHLOROPLASTIC_AMYLOPLASTIC-RELATED"/>
    <property type="match status" value="1"/>
</dbReference>
<gene>
    <name evidence="12" type="ORF">CTI12_AA207650</name>
</gene>
<comment type="similarity">
    <text evidence="3">Belongs to the glycosyltransferase 1 family. Bacterial/plant glycogen synthase subfamily.</text>
</comment>
<feature type="coiled-coil region" evidence="9">
    <location>
        <begin position="1171"/>
        <end position="1254"/>
    </location>
</feature>
<dbReference type="GO" id="GO:0004373">
    <property type="term" value="F:alpha-1,4-glucan glucosyltransferase (UDP-glucose donor) activity"/>
    <property type="evidence" value="ECO:0007669"/>
    <property type="project" value="InterPro"/>
</dbReference>
<dbReference type="EMBL" id="PKPP01009591">
    <property type="protein sequence ID" value="PWA47913.1"/>
    <property type="molecule type" value="Genomic_DNA"/>
</dbReference>
<evidence type="ECO:0000256" key="10">
    <source>
        <dbReference type="SAM" id="MobiDB-lite"/>
    </source>
</evidence>
<comment type="catalytic activity">
    <reaction evidence="1">
        <text>[(1-&gt;4)-alpha-D-glucosyl](n) + ADP-alpha-D-glucose = [(1-&gt;4)-alpha-D-glucosyl](n+1) + ADP + H(+)</text>
        <dbReference type="Rhea" id="RHEA:18189"/>
        <dbReference type="Rhea" id="RHEA-COMP:9584"/>
        <dbReference type="Rhea" id="RHEA-COMP:9587"/>
        <dbReference type="ChEBI" id="CHEBI:15378"/>
        <dbReference type="ChEBI" id="CHEBI:15444"/>
        <dbReference type="ChEBI" id="CHEBI:57498"/>
        <dbReference type="ChEBI" id="CHEBI:456216"/>
        <dbReference type="EC" id="2.4.1.21"/>
    </reaction>
</comment>
<evidence type="ECO:0000256" key="5">
    <source>
        <dbReference type="ARBA" id="ARBA00022676"/>
    </source>
</evidence>
<evidence type="ECO:0000256" key="4">
    <source>
        <dbReference type="ARBA" id="ARBA00012588"/>
    </source>
</evidence>
<dbReference type="NCBIfam" id="TIGR02095">
    <property type="entry name" value="glgA"/>
    <property type="match status" value="1"/>
</dbReference>
<name>A0A2U1LG10_ARTAN</name>
<keyword evidence="8" id="KW-0809">Transit peptide</keyword>
<reference evidence="12 13" key="1">
    <citation type="journal article" date="2018" name="Mol. Plant">
        <title>The genome of Artemisia annua provides insight into the evolution of Asteraceae family and artemisinin biosynthesis.</title>
        <authorList>
            <person name="Shen Q."/>
            <person name="Zhang L."/>
            <person name="Liao Z."/>
            <person name="Wang S."/>
            <person name="Yan T."/>
            <person name="Shi P."/>
            <person name="Liu M."/>
            <person name="Fu X."/>
            <person name="Pan Q."/>
            <person name="Wang Y."/>
            <person name="Lv Z."/>
            <person name="Lu X."/>
            <person name="Zhang F."/>
            <person name="Jiang W."/>
            <person name="Ma Y."/>
            <person name="Chen M."/>
            <person name="Hao X."/>
            <person name="Li L."/>
            <person name="Tang Y."/>
            <person name="Lv G."/>
            <person name="Zhou Y."/>
            <person name="Sun X."/>
            <person name="Brodelius P.E."/>
            <person name="Rose J.K.C."/>
            <person name="Tang K."/>
        </authorList>
    </citation>
    <scope>NUCLEOTIDE SEQUENCE [LARGE SCALE GENOMIC DNA]</scope>
    <source>
        <strain evidence="13">cv. Huhao1</strain>
        <tissue evidence="12">Leaf</tissue>
    </source>
</reference>
<evidence type="ECO:0000256" key="6">
    <source>
        <dbReference type="ARBA" id="ARBA00022679"/>
    </source>
</evidence>
<dbReference type="EC" id="2.4.1.21" evidence="4"/>
<dbReference type="InterPro" id="IPR013534">
    <property type="entry name" value="Starch_synth_cat_dom"/>
</dbReference>
<evidence type="ECO:0000256" key="3">
    <source>
        <dbReference type="ARBA" id="ARBA00010281"/>
    </source>
</evidence>
<keyword evidence="7" id="KW-0750">Starch biosynthesis</keyword>
<dbReference type="UniPathway" id="UPA00152"/>
<dbReference type="SUPFAM" id="SSF53756">
    <property type="entry name" value="UDP-Glycosyltransferase/glycogen phosphorylase"/>
    <property type="match status" value="2"/>
</dbReference>
<protein>
    <recommendedName>
        <fullName evidence="4">starch synthase</fullName>
        <ecNumber evidence="4">2.4.1.21</ecNumber>
    </recommendedName>
</protein>
<dbReference type="STRING" id="35608.A0A2U1LG10"/>
<comment type="pathway">
    <text evidence="2">Glycan biosynthesis; starch biosynthesis.</text>
</comment>
<evidence type="ECO:0000259" key="11">
    <source>
        <dbReference type="PROSITE" id="PS50164"/>
    </source>
</evidence>
<evidence type="ECO:0000256" key="2">
    <source>
        <dbReference type="ARBA" id="ARBA00004727"/>
    </source>
</evidence>
<dbReference type="HAMAP" id="MF_00484">
    <property type="entry name" value="Glycogen_synth"/>
    <property type="match status" value="1"/>
</dbReference>
<dbReference type="Pfam" id="PF01541">
    <property type="entry name" value="GIY-YIG"/>
    <property type="match status" value="1"/>
</dbReference>
<feature type="region of interest" description="Disordered" evidence="10">
    <location>
        <begin position="888"/>
        <end position="942"/>
    </location>
</feature>
<dbReference type="GO" id="GO:0009011">
    <property type="term" value="F:alpha-1,4-glucan glucosyltransferase (ADP-glucose donor) activity"/>
    <property type="evidence" value="ECO:0007669"/>
    <property type="project" value="UniProtKB-EC"/>
</dbReference>
<feature type="region of interest" description="Disordered" evidence="10">
    <location>
        <begin position="210"/>
        <end position="251"/>
    </location>
</feature>
<feature type="coiled-coil region" evidence="9">
    <location>
        <begin position="481"/>
        <end position="564"/>
    </location>
</feature>
<evidence type="ECO:0000313" key="12">
    <source>
        <dbReference type="EMBL" id="PWA47913.1"/>
    </source>
</evidence>
<dbReference type="Pfam" id="PF08323">
    <property type="entry name" value="Glyco_transf_5"/>
    <property type="match status" value="2"/>
</dbReference>
<proteinExistence type="inferred from homology"/>
<dbReference type="Gene3D" id="3.40.50.2000">
    <property type="entry name" value="Glycogen Phosphorylase B"/>
    <property type="match status" value="3"/>
</dbReference>
<dbReference type="Proteomes" id="UP000245207">
    <property type="component" value="Unassembled WGS sequence"/>
</dbReference>
<feature type="coiled-coil region" evidence="9">
    <location>
        <begin position="381"/>
        <end position="439"/>
    </location>
</feature>
<dbReference type="OrthoDB" id="2018403at2759"/>
<keyword evidence="6" id="KW-0808">Transferase</keyword>
<evidence type="ECO:0000256" key="8">
    <source>
        <dbReference type="ARBA" id="ARBA00022946"/>
    </source>
</evidence>